<dbReference type="GO" id="GO:0015099">
    <property type="term" value="F:nickel cation transmembrane transporter activity"/>
    <property type="evidence" value="ECO:0007669"/>
    <property type="project" value="UniProtKB-UniRule"/>
</dbReference>
<comment type="subcellular location">
    <subcellularLocation>
        <location evidence="8">Cell membrane</location>
        <topology evidence="8">Multi-pass membrane protein</topology>
    </subcellularLocation>
    <subcellularLocation>
        <location evidence="1">Endomembrane system</location>
        <topology evidence="1">Multi-pass membrane protein</topology>
    </subcellularLocation>
</comment>
<evidence type="ECO:0000313" key="10">
    <source>
        <dbReference type="EMBL" id="PSK35048.1"/>
    </source>
</evidence>
<feature type="region of interest" description="Disordered" evidence="9">
    <location>
        <begin position="400"/>
        <end position="452"/>
    </location>
</feature>
<dbReference type="GO" id="GO:0005886">
    <property type="term" value="C:plasma membrane"/>
    <property type="evidence" value="ECO:0007669"/>
    <property type="project" value="UniProtKB-SubCell"/>
</dbReference>
<feature type="transmembrane region" description="Helical" evidence="8">
    <location>
        <begin position="37"/>
        <end position="59"/>
    </location>
</feature>
<keyword evidence="5 8" id="KW-0812">Transmembrane</keyword>
<dbReference type="STRING" id="40998.A0A2P7YGF5"/>
<dbReference type="GO" id="GO:0012505">
    <property type="term" value="C:endomembrane system"/>
    <property type="evidence" value="ECO:0007669"/>
    <property type="project" value="UniProtKB-SubCell"/>
</dbReference>
<feature type="transmembrane region" description="Helical" evidence="8">
    <location>
        <begin position="362"/>
        <end position="385"/>
    </location>
</feature>
<dbReference type="PANTHER" id="PTHR31611:SF0">
    <property type="entry name" value="HIGH-AFFINITY NICKEL TRANSPORT PROTEIN NIC1"/>
    <property type="match status" value="1"/>
</dbReference>
<name>A0A2P7YGF5_9PEZI</name>
<proteinExistence type="inferred from homology"/>
<organism evidence="10 11">
    <name type="scientific">Elsinoe australis</name>
    <dbReference type="NCBI Taxonomy" id="40998"/>
    <lineage>
        <taxon>Eukaryota</taxon>
        <taxon>Fungi</taxon>
        <taxon>Dikarya</taxon>
        <taxon>Ascomycota</taxon>
        <taxon>Pezizomycotina</taxon>
        <taxon>Dothideomycetes</taxon>
        <taxon>Dothideomycetidae</taxon>
        <taxon>Myriangiales</taxon>
        <taxon>Elsinoaceae</taxon>
        <taxon>Elsinoe</taxon>
    </lineage>
</organism>
<keyword evidence="6 8" id="KW-1133">Transmembrane helix</keyword>
<feature type="transmembrane region" description="Helical" evidence="8">
    <location>
        <begin position="144"/>
        <end position="166"/>
    </location>
</feature>
<reference evidence="10 11" key="1">
    <citation type="submission" date="2017-05" db="EMBL/GenBank/DDBJ databases">
        <title>Draft genome sequence of Elsinoe australis.</title>
        <authorList>
            <person name="Cheng Q."/>
        </authorList>
    </citation>
    <scope>NUCLEOTIDE SEQUENCE [LARGE SCALE GENOMIC DNA]</scope>
    <source>
        <strain evidence="10 11">NL1</strain>
    </source>
</reference>
<evidence type="ECO:0000256" key="9">
    <source>
        <dbReference type="SAM" id="MobiDB-lite"/>
    </source>
</evidence>
<dbReference type="OrthoDB" id="5197598at2759"/>
<feature type="transmembrane region" description="Helical" evidence="8">
    <location>
        <begin position="269"/>
        <end position="291"/>
    </location>
</feature>
<dbReference type="AlphaFoldDB" id="A0A2P7YGF5"/>
<dbReference type="PANTHER" id="PTHR31611">
    <property type="entry name" value="HIGH-AFFINITY NICKEL TRANSPORT PROTEIN NIC1"/>
    <property type="match status" value="1"/>
</dbReference>
<protein>
    <recommendedName>
        <fullName evidence="8">Nickel/cobalt efflux system</fullName>
    </recommendedName>
</protein>
<evidence type="ECO:0000256" key="3">
    <source>
        <dbReference type="ARBA" id="ARBA00022448"/>
    </source>
</evidence>
<dbReference type="InterPro" id="IPR011541">
    <property type="entry name" value="Ni/Co_transpt_high_affinity"/>
</dbReference>
<feature type="transmembrane region" description="Helical" evidence="8">
    <location>
        <begin position="312"/>
        <end position="342"/>
    </location>
</feature>
<feature type="transmembrane region" description="Helical" evidence="8">
    <location>
        <begin position="241"/>
        <end position="263"/>
    </location>
</feature>
<evidence type="ECO:0000313" key="11">
    <source>
        <dbReference type="Proteomes" id="UP000243723"/>
    </source>
</evidence>
<feature type="transmembrane region" description="Helical" evidence="8">
    <location>
        <begin position="104"/>
        <end position="132"/>
    </location>
</feature>
<comment type="caution">
    <text evidence="10">The sequence shown here is derived from an EMBL/GenBank/DDBJ whole genome shotgun (WGS) entry which is preliminary data.</text>
</comment>
<evidence type="ECO:0000256" key="2">
    <source>
        <dbReference type="ARBA" id="ARBA00010892"/>
    </source>
</evidence>
<dbReference type="Proteomes" id="UP000243723">
    <property type="component" value="Unassembled WGS sequence"/>
</dbReference>
<evidence type="ECO:0000256" key="4">
    <source>
        <dbReference type="ARBA" id="ARBA00022596"/>
    </source>
</evidence>
<dbReference type="EMBL" id="NHZQ01000445">
    <property type="protein sequence ID" value="PSK35048.1"/>
    <property type="molecule type" value="Genomic_DNA"/>
</dbReference>
<feature type="compositionally biased region" description="Basic and acidic residues" evidence="9">
    <location>
        <begin position="412"/>
        <end position="423"/>
    </location>
</feature>
<comment type="similarity">
    <text evidence="2 8">Belongs to the NiCoT transporter (TC 2.A.52) family.</text>
</comment>
<keyword evidence="7 8" id="KW-0472">Membrane</keyword>
<dbReference type="InterPro" id="IPR004688">
    <property type="entry name" value="Ni/Co_transpt"/>
</dbReference>
<keyword evidence="11" id="KW-1185">Reference proteome</keyword>
<keyword evidence="4" id="KW-0533">Nickel</keyword>
<dbReference type="Pfam" id="PF03824">
    <property type="entry name" value="NicO"/>
    <property type="match status" value="2"/>
</dbReference>
<evidence type="ECO:0000256" key="6">
    <source>
        <dbReference type="ARBA" id="ARBA00022989"/>
    </source>
</evidence>
<gene>
    <name evidence="10" type="ORF">B9Z65_1631</name>
</gene>
<evidence type="ECO:0000256" key="8">
    <source>
        <dbReference type="RuleBase" id="RU362101"/>
    </source>
</evidence>
<sequence>MGDEDIEGKPALIKRILAKGKPHHERIPYLRRLPLPAIAIVLLLIIVNLAVWVAAGIVLHYHTSLISTAVLSYTLGLRHALDADHISAIDVMTRRLVAAGQRPVTVGTFFSLGHSTIVIITCLVVASTAAAISDRFGSFGTVGGIIGSTISALFLIVLGGINIYILHRLIRELRFYLSTPPDTPYPHFSSNPLIIPAPTTTSSPSSPSQPQEIKIQSHGPILRLLSRLFTLIDAPWKMYPLGVLFGLGFDTSSEIALLGIAAISSTQGLSIWLILIFPVLFTAGMCLLDTLDGAAMMSLYTSTRLAGDRVAVCYYQVVLTGITVVVAVVIGVLQVLNMVVAVAEPSGRFWDGVEVVGEHYDVIGGAICASFVVFGGVAAVVYGPWRRRVDERRKRLVVEGPEEEEGVAAGDGRGEEVRDETVRKNTGPGKKGTKASEVEVLGEGSDRGEGRA</sequence>
<evidence type="ECO:0000256" key="1">
    <source>
        <dbReference type="ARBA" id="ARBA00004127"/>
    </source>
</evidence>
<evidence type="ECO:0000256" key="5">
    <source>
        <dbReference type="ARBA" id="ARBA00022692"/>
    </source>
</evidence>
<keyword evidence="3 8" id="KW-0813">Transport</keyword>
<evidence type="ECO:0000256" key="7">
    <source>
        <dbReference type="ARBA" id="ARBA00023136"/>
    </source>
</evidence>
<accession>A0A2P7YGF5</accession>